<comment type="caution">
    <text evidence="3">The sequence shown here is derived from an EMBL/GenBank/DDBJ whole genome shotgun (WGS) entry which is preliminary data.</text>
</comment>
<evidence type="ECO:0000259" key="2">
    <source>
        <dbReference type="Pfam" id="PF01593"/>
    </source>
</evidence>
<reference evidence="3 4" key="1">
    <citation type="submission" date="2018-06" db="EMBL/GenBank/DDBJ databases">
        <title>Streptomyces reniochalinae sp. nov. and Streptomyces diacarnus sp. nov. from marine sponges.</title>
        <authorList>
            <person name="Li L."/>
        </authorList>
    </citation>
    <scope>NUCLEOTIDE SEQUENCE [LARGE SCALE GENOMIC DNA]</scope>
    <source>
        <strain evidence="3 4">LHW51701</strain>
    </source>
</reference>
<dbReference type="Gene3D" id="3.90.660.10">
    <property type="match status" value="1"/>
</dbReference>
<name>A0A367EGU8_9ACTN</name>
<dbReference type="InterPro" id="IPR002937">
    <property type="entry name" value="Amino_oxidase"/>
</dbReference>
<dbReference type="PANTHER" id="PTHR10742">
    <property type="entry name" value="FLAVIN MONOAMINE OXIDASE"/>
    <property type="match status" value="1"/>
</dbReference>
<evidence type="ECO:0000313" key="3">
    <source>
        <dbReference type="EMBL" id="RCG17294.1"/>
    </source>
</evidence>
<evidence type="ECO:0000313" key="4">
    <source>
        <dbReference type="Proteomes" id="UP000252914"/>
    </source>
</evidence>
<sequence length="578" mass="64034">MTSTVPTAAHEQDERQPAGEQPAQRPLTMFGPDFPFAYDDYLAHPAGLGAVPPAAHGSEVAVIGGGLSGLVAAYELMKMGLKPVVYEADQLGGRLRTAAFEGGDPSLHAEMGAMRFPPSSTALQHYIDLAGLKTTPFPNPLAPDTPSTVVDLKGESHYARTLEDLPPVYHQVMEAWNACLEEGADFSAMQRAIRERDVPRIREIWSRLVEKLDNQTFYGYLCDSPAFSSFRHREIFGQVGFGTGGWDTDFPNSILEILRVVYTGADDDHRGIVGGCQQLPLRLWEREPGKLVHWPQGTSLASLHPDGAPRPAVTRLHRTAGNRVTVTDAGGNIRTYPAAVFTGQSWLLLSRIDCDDALLPIDHWTAVERTHYMESSKLFVPVDRPFWLDEAVDDKGRRTGRDTMSMTLTDRMTRGTYLLDDGPDRPAVICLSYTWCDDSLKWLPLDANERMEVMLKSLGEIYPGVDIRKHITGDPLTVSWEDEPYFLGAFKANLPGHYRYQRRLFTHFMQDRLPADRRGLFLAGDDISWTAGWAEGAVQTALNAVWGVMHHLGGACDPANPGPGDAFDRIEPVLLPED</sequence>
<dbReference type="InterPro" id="IPR050281">
    <property type="entry name" value="Flavin_monoamine_oxidase"/>
</dbReference>
<dbReference type="Gene3D" id="1.10.405.40">
    <property type="match status" value="1"/>
</dbReference>
<feature type="domain" description="Amine oxidase" evidence="2">
    <location>
        <begin position="67"/>
        <end position="547"/>
    </location>
</feature>
<accession>A0A367EGU8</accession>
<proteinExistence type="predicted"/>
<dbReference type="SUPFAM" id="SSF54373">
    <property type="entry name" value="FAD-linked reductases, C-terminal domain"/>
    <property type="match status" value="1"/>
</dbReference>
<dbReference type="InterPro" id="IPR036188">
    <property type="entry name" value="FAD/NAD-bd_sf"/>
</dbReference>
<dbReference type="GO" id="GO:0001716">
    <property type="term" value="F:L-amino-acid oxidase activity"/>
    <property type="evidence" value="ECO:0007669"/>
    <property type="project" value="TreeGrafter"/>
</dbReference>
<dbReference type="Gene3D" id="3.50.50.60">
    <property type="entry name" value="FAD/NAD(P)-binding domain"/>
    <property type="match status" value="1"/>
</dbReference>
<organism evidence="3 4">
    <name type="scientific">Streptomyces diacarni</name>
    <dbReference type="NCBI Taxonomy" id="2800381"/>
    <lineage>
        <taxon>Bacteria</taxon>
        <taxon>Bacillati</taxon>
        <taxon>Actinomycetota</taxon>
        <taxon>Actinomycetes</taxon>
        <taxon>Kitasatosporales</taxon>
        <taxon>Streptomycetaceae</taxon>
        <taxon>Streptomyces</taxon>
    </lineage>
</organism>
<dbReference type="AlphaFoldDB" id="A0A367EGU8"/>
<dbReference type="Pfam" id="PF01593">
    <property type="entry name" value="Amino_oxidase"/>
    <property type="match status" value="1"/>
</dbReference>
<dbReference type="PANTHER" id="PTHR10742:SF342">
    <property type="entry name" value="AMINE OXIDASE"/>
    <property type="match status" value="1"/>
</dbReference>
<protein>
    <submittedName>
        <fullName evidence="3">NAD(P)/FAD-dependent oxidoreductase</fullName>
    </submittedName>
</protein>
<dbReference type="GO" id="GO:0009063">
    <property type="term" value="P:amino acid catabolic process"/>
    <property type="evidence" value="ECO:0007669"/>
    <property type="project" value="TreeGrafter"/>
</dbReference>
<dbReference type="EMBL" id="QOIN01000055">
    <property type="protein sequence ID" value="RCG17294.1"/>
    <property type="molecule type" value="Genomic_DNA"/>
</dbReference>
<feature type="region of interest" description="Disordered" evidence="1">
    <location>
        <begin position="1"/>
        <end position="26"/>
    </location>
</feature>
<evidence type="ECO:0000256" key="1">
    <source>
        <dbReference type="SAM" id="MobiDB-lite"/>
    </source>
</evidence>
<dbReference type="RefSeq" id="WP_114024689.1">
    <property type="nucleotide sequence ID" value="NZ_QOIN01000055.1"/>
</dbReference>
<dbReference type="SUPFAM" id="SSF51905">
    <property type="entry name" value="FAD/NAD(P)-binding domain"/>
    <property type="match status" value="1"/>
</dbReference>
<dbReference type="Proteomes" id="UP000252914">
    <property type="component" value="Unassembled WGS sequence"/>
</dbReference>
<keyword evidence="4" id="KW-1185">Reference proteome</keyword>
<gene>
    <name evidence="3" type="ORF">DTL70_27335</name>
</gene>